<evidence type="ECO:0000313" key="2">
    <source>
        <dbReference type="EMBL" id="MBB5022842.1"/>
    </source>
</evidence>
<dbReference type="AlphaFoldDB" id="A0A7W7Y6W6"/>
<name>A0A7W7Y6W6_9BACT</name>
<dbReference type="EMBL" id="JACHID010000018">
    <property type="protein sequence ID" value="MBB5022842.1"/>
    <property type="molecule type" value="Genomic_DNA"/>
</dbReference>
<sequence>MNIIKKAYKSQAFSKLSNCTSPSIKVAVLKLARLSRYSPAIELRLAHYLVQQNQAEQASEILHKLNSFLASSQVLPTIDRQATQFSIESILHAIGKPLHNDALCRVSIQKKDPSTTLVTQPAGNYKVNTKFSGIEIAGKIQLHTEAGVTHPEKVQLLLNGQLIREESTAVKDDKAYFRITIKRPAVNLMPADSLLQVQTTTGKTLICGNAEAVNLTIPHGNNQLFEQIAHRGALTKKGHLPLTPEEVYATQNQYLKLYTKVNEAFIKITGRPMFLLYGTLLGLYRDGDFIPGDDDFDIGHVSLQTDPISVKRETIDIMLQLISAGFTIAINRRGKPFRIRHPEVDAQLHLDGRPVWQQNGKIWMHKQACLSLKLEDFLQTEQRKMRGTDVTIPSGTEDFLRAYYGKGWKYPDPSFSNSSVTVPREVKQNLAQICLTHRELEVLSVKARELKKDQPHAGEFIPIAQHDLYPLDEYTSKCGW</sequence>
<accession>A0A7W7Y6W6</accession>
<dbReference type="RefSeq" id="WP_183734111.1">
    <property type="nucleotide sequence ID" value="NZ_JACHID010000018.1"/>
</dbReference>
<gene>
    <name evidence="2" type="ORF">HNR37_002189</name>
</gene>
<protein>
    <recommendedName>
        <fullName evidence="1">LicD/FKTN/FKRP nucleotidyltransferase domain-containing protein</fullName>
    </recommendedName>
</protein>
<keyword evidence="3" id="KW-1185">Reference proteome</keyword>
<organism evidence="2 3">
    <name type="scientific">Desulfurispira natronophila</name>
    <dbReference type="NCBI Taxonomy" id="682562"/>
    <lineage>
        <taxon>Bacteria</taxon>
        <taxon>Pseudomonadati</taxon>
        <taxon>Chrysiogenota</taxon>
        <taxon>Chrysiogenia</taxon>
        <taxon>Chrysiogenales</taxon>
        <taxon>Chrysiogenaceae</taxon>
        <taxon>Desulfurispira</taxon>
    </lineage>
</organism>
<reference evidence="2 3" key="1">
    <citation type="submission" date="2020-08" db="EMBL/GenBank/DDBJ databases">
        <title>Genomic Encyclopedia of Type Strains, Phase IV (KMG-IV): sequencing the most valuable type-strain genomes for metagenomic binning, comparative biology and taxonomic classification.</title>
        <authorList>
            <person name="Goeker M."/>
        </authorList>
    </citation>
    <scope>NUCLEOTIDE SEQUENCE [LARGE SCALE GENOMIC DNA]</scope>
    <source>
        <strain evidence="2 3">DSM 22071</strain>
    </source>
</reference>
<dbReference type="GO" id="GO:0009100">
    <property type="term" value="P:glycoprotein metabolic process"/>
    <property type="evidence" value="ECO:0007669"/>
    <property type="project" value="UniProtKB-ARBA"/>
</dbReference>
<feature type="domain" description="LicD/FKTN/FKRP nucleotidyltransferase" evidence="1">
    <location>
        <begin position="273"/>
        <end position="298"/>
    </location>
</feature>
<dbReference type="Proteomes" id="UP000528322">
    <property type="component" value="Unassembled WGS sequence"/>
</dbReference>
<evidence type="ECO:0000259" key="1">
    <source>
        <dbReference type="Pfam" id="PF04991"/>
    </source>
</evidence>
<comment type="caution">
    <text evidence="2">The sequence shown here is derived from an EMBL/GenBank/DDBJ whole genome shotgun (WGS) entry which is preliminary data.</text>
</comment>
<proteinExistence type="predicted"/>
<dbReference type="Pfam" id="PF04991">
    <property type="entry name" value="LicD"/>
    <property type="match status" value="1"/>
</dbReference>
<evidence type="ECO:0000313" key="3">
    <source>
        <dbReference type="Proteomes" id="UP000528322"/>
    </source>
</evidence>
<dbReference type="InterPro" id="IPR007074">
    <property type="entry name" value="LicD/FKTN/FKRP_NTP_transf"/>
</dbReference>